<comment type="caution">
    <text evidence="1">The sequence shown here is derived from an EMBL/GenBank/DDBJ whole genome shotgun (WGS) entry which is preliminary data.</text>
</comment>
<dbReference type="EMBL" id="JAPWTK010000572">
    <property type="protein sequence ID" value="KAJ8938261.1"/>
    <property type="molecule type" value="Genomic_DNA"/>
</dbReference>
<keyword evidence="2" id="KW-1185">Reference proteome</keyword>
<dbReference type="Proteomes" id="UP001162162">
    <property type="component" value="Unassembled WGS sequence"/>
</dbReference>
<evidence type="ECO:0000313" key="1">
    <source>
        <dbReference type="EMBL" id="KAJ8938261.1"/>
    </source>
</evidence>
<name>A0AAV8XGW2_9CUCU</name>
<evidence type="ECO:0000313" key="2">
    <source>
        <dbReference type="Proteomes" id="UP001162162"/>
    </source>
</evidence>
<organism evidence="1 2">
    <name type="scientific">Aromia moschata</name>
    <dbReference type="NCBI Taxonomy" id="1265417"/>
    <lineage>
        <taxon>Eukaryota</taxon>
        <taxon>Metazoa</taxon>
        <taxon>Ecdysozoa</taxon>
        <taxon>Arthropoda</taxon>
        <taxon>Hexapoda</taxon>
        <taxon>Insecta</taxon>
        <taxon>Pterygota</taxon>
        <taxon>Neoptera</taxon>
        <taxon>Endopterygota</taxon>
        <taxon>Coleoptera</taxon>
        <taxon>Polyphaga</taxon>
        <taxon>Cucujiformia</taxon>
        <taxon>Chrysomeloidea</taxon>
        <taxon>Cerambycidae</taxon>
        <taxon>Cerambycinae</taxon>
        <taxon>Callichromatini</taxon>
        <taxon>Aromia</taxon>
    </lineage>
</organism>
<dbReference type="AlphaFoldDB" id="A0AAV8XGW2"/>
<gene>
    <name evidence="1" type="ORF">NQ318_005560</name>
</gene>
<sequence length="116" mass="12990">MLSSPRVYLEPATGEFQHVTRHGQWHTYAWATSEGEVTVLRRSGPVNELRAGCNKNPTTRSHRAVCKLARIALNGPPSPYDCFHLISNGSICFRRLVCARRRENASAAQSYCSPFN</sequence>
<protein>
    <submittedName>
        <fullName evidence="1">Uncharacterized protein</fullName>
    </submittedName>
</protein>
<accession>A0AAV8XGW2</accession>
<proteinExistence type="predicted"/>
<reference evidence="1" key="1">
    <citation type="journal article" date="2023" name="Insect Mol. Biol.">
        <title>Genome sequencing provides insights into the evolution of gene families encoding plant cell wall-degrading enzymes in longhorned beetles.</title>
        <authorList>
            <person name="Shin N.R."/>
            <person name="Okamura Y."/>
            <person name="Kirsch R."/>
            <person name="Pauchet Y."/>
        </authorList>
    </citation>
    <scope>NUCLEOTIDE SEQUENCE</scope>
    <source>
        <strain evidence="1">AMC_N1</strain>
    </source>
</reference>